<dbReference type="Gene3D" id="3.40.190.10">
    <property type="entry name" value="Periplasmic binding protein-like II"/>
    <property type="match status" value="2"/>
</dbReference>
<accession>A0A9D1N9T1</accession>
<dbReference type="PROSITE" id="PS51257">
    <property type="entry name" value="PROKAR_LIPOPROTEIN"/>
    <property type="match status" value="1"/>
</dbReference>
<dbReference type="PANTHER" id="PTHR30222">
    <property type="entry name" value="SPERMIDINE/PUTRESCINE-BINDING PERIPLASMIC PROTEIN"/>
    <property type="match status" value="1"/>
</dbReference>
<protein>
    <submittedName>
        <fullName evidence="4">Extracellular solute-binding protein</fullName>
    </submittedName>
</protein>
<keyword evidence="1 3" id="KW-0732">Signal</keyword>
<dbReference type="EMBL" id="DVOE01000075">
    <property type="protein sequence ID" value="HIU99176.1"/>
    <property type="molecule type" value="Genomic_DNA"/>
</dbReference>
<keyword evidence="2" id="KW-1133">Transmembrane helix</keyword>
<keyword evidence="2" id="KW-0472">Membrane</keyword>
<feature type="transmembrane region" description="Helical" evidence="2">
    <location>
        <begin position="509"/>
        <end position="531"/>
    </location>
</feature>
<name>A0A9D1N9T1_9FIRM</name>
<keyword evidence="2" id="KW-0812">Transmembrane</keyword>
<gene>
    <name evidence="4" type="ORF">IAC73_04980</name>
</gene>
<evidence type="ECO:0000313" key="4">
    <source>
        <dbReference type="EMBL" id="HIU99176.1"/>
    </source>
</evidence>
<dbReference type="AlphaFoldDB" id="A0A9D1N9T1"/>
<dbReference type="Proteomes" id="UP000886857">
    <property type="component" value="Unassembled WGS sequence"/>
</dbReference>
<proteinExistence type="predicted"/>
<evidence type="ECO:0000256" key="3">
    <source>
        <dbReference type="SAM" id="SignalP"/>
    </source>
</evidence>
<feature type="signal peptide" evidence="3">
    <location>
        <begin position="1"/>
        <end position="21"/>
    </location>
</feature>
<comment type="caution">
    <text evidence="4">The sequence shown here is derived from an EMBL/GenBank/DDBJ whole genome shotgun (WGS) entry which is preliminary data.</text>
</comment>
<dbReference type="PANTHER" id="PTHR30222:SF17">
    <property type="entry name" value="SPERMIDINE_PUTRESCINE-BINDING PERIPLASMIC PROTEIN"/>
    <property type="match status" value="1"/>
</dbReference>
<sequence length="554" mass="61428">MTKRKLLLIVLLAFTAVTALSLLTACDPEGEGGTGGSGGQDELYIYNWEDYIDIGLLDDFAAYYKEQTGRSLDITYTTFDTNETMLTNVQRGGANVDLICPSEYAIEKLMRGGYVANLSELVAELEAEGAEFDNIEGIDEDILSAIDEVFGDIDGKAMRDYMVPYMYGTLGILYNKNVISEEELEEYGWGILWNEGGNPELEDEILLKDSIRDTYCAAVLYLREYGKLPDGVSPSVGKPYTEMSSAELMNCTDDALLAAVEEALIDQRGHISGYEVDFGKDDMINEIVYADLAWSGDALWAIEESYDEETDDYMLGYYVPGIGSNIWYDGWIVPTTVRNKLAAVMFIDYMCRPESAARNIGYIAYTSAVDRDAVMNDADAIGALLDVEYLWYAEDDGACEIFLDGAGNRIFRYDWGDGEPYLLEADGSEFEGDESTLRPAGYSTDEDGLYLDENGEYIVDADAMNLFFFDEARYPVIDETLGVMQDYGAANDRVVQMWERVKAGAETPWPLIWCLIGVAAVVALLVGGYFLKEALKARPRRVAGSPGAPERQNG</sequence>
<dbReference type="Pfam" id="PF13416">
    <property type="entry name" value="SBP_bac_8"/>
    <property type="match status" value="1"/>
</dbReference>
<organism evidence="4 5">
    <name type="scientific">Candidatus Limadaptatus stercoripullorum</name>
    <dbReference type="NCBI Taxonomy" id="2840846"/>
    <lineage>
        <taxon>Bacteria</taxon>
        <taxon>Bacillati</taxon>
        <taxon>Bacillota</taxon>
        <taxon>Clostridia</taxon>
        <taxon>Eubacteriales</taxon>
        <taxon>Candidatus Limadaptatus</taxon>
    </lineage>
</organism>
<reference evidence="4" key="1">
    <citation type="submission" date="2020-10" db="EMBL/GenBank/DDBJ databases">
        <authorList>
            <person name="Gilroy R."/>
        </authorList>
    </citation>
    <scope>NUCLEOTIDE SEQUENCE</scope>
    <source>
        <strain evidence="4">10406</strain>
    </source>
</reference>
<reference evidence="4" key="2">
    <citation type="journal article" date="2021" name="PeerJ">
        <title>Extensive microbial diversity within the chicken gut microbiome revealed by metagenomics and culture.</title>
        <authorList>
            <person name="Gilroy R."/>
            <person name="Ravi A."/>
            <person name="Getino M."/>
            <person name="Pursley I."/>
            <person name="Horton D.L."/>
            <person name="Alikhan N.F."/>
            <person name="Baker D."/>
            <person name="Gharbi K."/>
            <person name="Hall N."/>
            <person name="Watson M."/>
            <person name="Adriaenssens E.M."/>
            <person name="Foster-Nyarko E."/>
            <person name="Jarju S."/>
            <person name="Secka A."/>
            <person name="Antonio M."/>
            <person name="Oren A."/>
            <person name="Chaudhuri R.R."/>
            <person name="La Ragione R."/>
            <person name="Hildebrand F."/>
            <person name="Pallen M.J."/>
        </authorList>
    </citation>
    <scope>NUCLEOTIDE SEQUENCE</scope>
    <source>
        <strain evidence="4">10406</strain>
    </source>
</reference>
<evidence type="ECO:0000313" key="5">
    <source>
        <dbReference type="Proteomes" id="UP000886857"/>
    </source>
</evidence>
<feature type="chain" id="PRO_5039718294" evidence="3">
    <location>
        <begin position="22"/>
        <end position="554"/>
    </location>
</feature>
<dbReference type="SUPFAM" id="SSF53850">
    <property type="entry name" value="Periplasmic binding protein-like II"/>
    <property type="match status" value="1"/>
</dbReference>
<dbReference type="InterPro" id="IPR006059">
    <property type="entry name" value="SBP"/>
</dbReference>
<evidence type="ECO:0000256" key="1">
    <source>
        <dbReference type="ARBA" id="ARBA00022729"/>
    </source>
</evidence>
<evidence type="ECO:0000256" key="2">
    <source>
        <dbReference type="SAM" id="Phobius"/>
    </source>
</evidence>